<dbReference type="GO" id="GO:0006406">
    <property type="term" value="P:mRNA export from nucleus"/>
    <property type="evidence" value="ECO:0007669"/>
    <property type="project" value="TreeGrafter"/>
</dbReference>
<evidence type="ECO:0000256" key="3">
    <source>
        <dbReference type="ARBA" id="ARBA00022816"/>
    </source>
</evidence>
<accession>A0A7J7HI89</accession>
<evidence type="ECO:0000256" key="1">
    <source>
        <dbReference type="ARBA" id="ARBA00004567"/>
    </source>
</evidence>
<keyword evidence="5" id="KW-0811">Translocation</keyword>
<protein>
    <submittedName>
        <fullName evidence="8">Uncharacterized protein</fullName>
    </submittedName>
</protein>
<keyword evidence="2" id="KW-0813">Transport</keyword>
<dbReference type="PANTHER" id="PTHR13003:SF2">
    <property type="entry name" value="NUCLEAR PORE COMPLEX PROTEIN NUP107"/>
    <property type="match status" value="1"/>
</dbReference>
<gene>
    <name evidence="8" type="ORF">HYC85_010507</name>
</gene>
<evidence type="ECO:0000313" key="8">
    <source>
        <dbReference type="EMBL" id="KAF5952563.1"/>
    </source>
</evidence>
<comment type="caution">
    <text evidence="8">The sequence shown here is derived from an EMBL/GenBank/DDBJ whole genome shotgun (WGS) entry which is preliminary data.</text>
</comment>
<dbReference type="GO" id="GO:0006606">
    <property type="term" value="P:protein import into nucleus"/>
    <property type="evidence" value="ECO:0007669"/>
    <property type="project" value="TreeGrafter"/>
</dbReference>
<dbReference type="AlphaFoldDB" id="A0A7J7HI89"/>
<dbReference type="InterPro" id="IPR007252">
    <property type="entry name" value="Nup84/Nup107"/>
</dbReference>
<dbReference type="PANTHER" id="PTHR13003">
    <property type="entry name" value="NUP107-RELATED"/>
    <property type="match status" value="1"/>
</dbReference>
<evidence type="ECO:0000256" key="6">
    <source>
        <dbReference type="ARBA" id="ARBA00023132"/>
    </source>
</evidence>
<keyword evidence="4" id="KW-0653">Protein transport</keyword>
<evidence type="ECO:0000256" key="2">
    <source>
        <dbReference type="ARBA" id="ARBA00022448"/>
    </source>
</evidence>
<keyword evidence="3" id="KW-0509">mRNA transport</keyword>
<evidence type="ECO:0000313" key="9">
    <source>
        <dbReference type="Proteomes" id="UP000593564"/>
    </source>
</evidence>
<dbReference type="Proteomes" id="UP000593564">
    <property type="component" value="Unassembled WGS sequence"/>
</dbReference>
<evidence type="ECO:0000256" key="7">
    <source>
        <dbReference type="ARBA" id="ARBA00023242"/>
    </source>
</evidence>
<name>A0A7J7HI89_CAMSI</name>
<organism evidence="8 9">
    <name type="scientific">Camellia sinensis</name>
    <name type="common">Tea plant</name>
    <name type="synonym">Thea sinensis</name>
    <dbReference type="NCBI Taxonomy" id="4442"/>
    <lineage>
        <taxon>Eukaryota</taxon>
        <taxon>Viridiplantae</taxon>
        <taxon>Streptophyta</taxon>
        <taxon>Embryophyta</taxon>
        <taxon>Tracheophyta</taxon>
        <taxon>Spermatophyta</taxon>
        <taxon>Magnoliopsida</taxon>
        <taxon>eudicotyledons</taxon>
        <taxon>Gunneridae</taxon>
        <taxon>Pentapetalae</taxon>
        <taxon>asterids</taxon>
        <taxon>Ericales</taxon>
        <taxon>Theaceae</taxon>
        <taxon>Camellia</taxon>
    </lineage>
</organism>
<keyword evidence="7" id="KW-0539">Nucleus</keyword>
<comment type="subcellular location">
    <subcellularLocation>
        <location evidence="1">Nucleus</location>
        <location evidence="1">Nuclear pore complex</location>
    </subcellularLocation>
</comment>
<dbReference type="GO" id="GO:0031080">
    <property type="term" value="C:nuclear pore outer ring"/>
    <property type="evidence" value="ECO:0007669"/>
    <property type="project" value="TreeGrafter"/>
</dbReference>
<evidence type="ECO:0000256" key="5">
    <source>
        <dbReference type="ARBA" id="ARBA00023010"/>
    </source>
</evidence>
<keyword evidence="6" id="KW-0906">Nuclear pore complex</keyword>
<proteinExistence type="predicted"/>
<reference evidence="8 9" key="2">
    <citation type="submission" date="2020-07" db="EMBL/GenBank/DDBJ databases">
        <title>Genome assembly of wild tea tree DASZ reveals pedigree and selection history of tea varieties.</title>
        <authorList>
            <person name="Zhang W."/>
        </authorList>
    </citation>
    <scope>NUCLEOTIDE SEQUENCE [LARGE SCALE GENOMIC DNA]</scope>
    <source>
        <strain evidence="9">cv. G240</strain>
        <tissue evidence="8">Leaf</tissue>
    </source>
</reference>
<sequence>MNTFEHPRSPDQRLASTDHDMSLMCIICSCSSLLGFPKPIFAAMEVDTETSPCYFDPEDLSTRERFCRYGKRHSTSSHDNSVSKFSGTRILYDGQSIERRPNAALFLEDIKQEVESFDADQLEGTPSKTQSALWRKSLAGSRGVSEADVVAYSICQPGSYLLKSCKHEDDALSDGGDSTFTLFASLHDSALQGLMPIPNLILQFERSCRNVSESISQVEQPGGMDQFKTYEDAIDRSHGQGDGVSPSTVGPENWSLQVLNQQPRHLSALLQKLHSRYAIFLFSKHHEEVVGIYASQLAHHRCIDHFVHMELRLNSRVLSRSREIKPGKYDKSSDEKAMVIQWLCFTPPSTVNDAQASSAKLLLRALLHSNILFREYALISMWRPTETLLSAEDHGVSENLREFQNRSEYYSCDATYRNWLKVELENVELRKKQRAIAAAKETLNSSFSLLLRKENPWLVPTEDHVYESVDRLFLELHATVMLCLPSGECMCSDATLCATLMSALYSSVSEEVVLNRQLMVCCFLSSRHMIQRDGSQMQWYISFLKTSTYVMLLIEKRVSVRPSKKLNKTPNKSHNSYAGMISSTFSLNHRSSVHAGCMSKISDFFFFLGHHRVQGLFQKGTHIRRMSEVCPTTKKCEKNGTQERLWSYPNYLELAMLSVSLLLGFHTTTKVLKGFTEARPNVHLASRLR</sequence>
<dbReference type="EMBL" id="JACBKZ010000004">
    <property type="protein sequence ID" value="KAF5952563.1"/>
    <property type="molecule type" value="Genomic_DNA"/>
</dbReference>
<evidence type="ECO:0000256" key="4">
    <source>
        <dbReference type="ARBA" id="ARBA00022927"/>
    </source>
</evidence>
<keyword evidence="9" id="KW-1185">Reference proteome</keyword>
<dbReference type="GO" id="GO:0000973">
    <property type="term" value="P:post-transcriptional tethering of RNA polymerase II gene DNA at nuclear periphery"/>
    <property type="evidence" value="ECO:0007669"/>
    <property type="project" value="TreeGrafter"/>
</dbReference>
<dbReference type="GO" id="GO:0017056">
    <property type="term" value="F:structural constituent of nuclear pore"/>
    <property type="evidence" value="ECO:0007669"/>
    <property type="project" value="InterPro"/>
</dbReference>
<reference evidence="9" key="1">
    <citation type="journal article" date="2020" name="Nat. Commun.">
        <title>Genome assembly of wild tea tree DASZ reveals pedigree and selection history of tea varieties.</title>
        <authorList>
            <person name="Zhang W."/>
            <person name="Zhang Y."/>
            <person name="Qiu H."/>
            <person name="Guo Y."/>
            <person name="Wan H."/>
            <person name="Zhang X."/>
            <person name="Scossa F."/>
            <person name="Alseekh S."/>
            <person name="Zhang Q."/>
            <person name="Wang P."/>
            <person name="Xu L."/>
            <person name="Schmidt M.H."/>
            <person name="Jia X."/>
            <person name="Li D."/>
            <person name="Zhu A."/>
            <person name="Guo F."/>
            <person name="Chen W."/>
            <person name="Ni D."/>
            <person name="Usadel B."/>
            <person name="Fernie A.R."/>
            <person name="Wen W."/>
        </authorList>
    </citation>
    <scope>NUCLEOTIDE SEQUENCE [LARGE SCALE GENOMIC DNA]</scope>
    <source>
        <strain evidence="9">cv. G240</strain>
    </source>
</reference>